<dbReference type="STRING" id="336963.C4JI26"/>
<sequence length="1254" mass="137767">MPTLKQLSCHVEWAPTDIPFKEYGVSYSDGIVESYIAIPSAPTPFSINLQSHGYIAPGLAMFVFMDGVYQCNRNRDDLIAAEDKAKAKGKGAKGLPASRTVNFRVRQKEEKRAEGRWVGRPWRFEPLNIIPEIPGMPEIGPKSHFDHLGEIMVIVLRCVPRNASTSGLSDGSRTPDSAMAPSPDPNDVDLALSDEEFEVIKAKYKHPEPEPELESKPEPPVEVKPEIDNKLTDFGMLFDGANDRYYAPRRHHRERHDHHAHENVPFTARHGPSRDYCVGCDHSHHPPQNDGRCYGSCQDAHARREPGNIAPSDSDGDCSSCAGYQNRTARLRTRQRHNEDRDWPDCHATRELSRDERGRPSSHSSTHNHLDRRESTRYKPHEKIVHELSPSSELTESECECAQCSHSKLKQRGFRHSRTASGASRGFNDEWYHTSHLAPESDCRVHHHGTALKAPFERSRSQKKRICSRSSCLECNKSAKHVELDVHHSGHLRQPEDPGEEHGTHYQNEHKTGERIAYGSRLQGGANGPSIVLNVNTPTCGSEQSTCKTCNKQPNDSDVAHTGCYVISDGKKIPHQCRRPRTQAPQLHTWGRSNRSITREASPARGNEPHVNQPSGCGHGSNAGNDPRDRNQMSNELELDKRSNQSRTGSIRGQQPPENWGEGNFGAQDHNNNEDIRSTGWAGDGWPSTKGDTGNNQGPLDWSNDNQDSNNTWPDDNQDGNNHSNGPNDDQWGTGNGESTNHEPQQGAWSNENSEDNGQHHGQGSWGHSEKNNSDGGNPGGDRMGLGQGYGNNNSDNVEASNAPASYSNEQANNKSVPQPQLEQTAQQPSWVPMQPYRLVTPNQQPAFVSQVYYDPQNDEPPLYTVPEAIAQRGSLSHQVQVGRAEDYLHKLRVPEYLDTMEEPYAKFIFKYRLQEIIERKFDVKVERDPEVERKKLEMLPKSEIVNQLLNAQGIFGNQTSTHPANAGQPDQPIPGSMQYGGAFGNSGNQNFPGYWPPGNNHMAPLPPAPPMDMPNLSSFSIDGASSNINGVPIPLHGILLYHDPSGGHFPAQILRSTPQINGQGHDKRPSVHPGSIKDGAGSGNNGRRPTNARGCAGGNGGNVEAEKGRSNGDPFQRHRSNDNSCTNSGDAFQSKHHQSSNRNVSSSSTGTGDPFQSRHTGGVDRNVSGPSSSRGGQFPSGHSGRNRGTSVSSSGGGSARVRNSNNRMQNGDPFQSRHGASANGSTSANPTWNTNDGDGDWKQNGGAATGVEW</sequence>
<feature type="compositionally biased region" description="Polar residues" evidence="1">
    <location>
        <begin position="791"/>
        <end position="828"/>
    </location>
</feature>
<evidence type="ECO:0000313" key="2">
    <source>
        <dbReference type="EMBL" id="EEP76602.1"/>
    </source>
</evidence>
<protein>
    <submittedName>
        <fullName evidence="2">Uncharacterized protein</fullName>
    </submittedName>
</protein>
<feature type="region of interest" description="Disordered" evidence="1">
    <location>
        <begin position="1059"/>
        <end position="1254"/>
    </location>
</feature>
<feature type="region of interest" description="Disordered" evidence="1">
    <location>
        <begin position="958"/>
        <end position="983"/>
    </location>
</feature>
<gene>
    <name evidence="2" type="ORF">UREG_01451</name>
</gene>
<dbReference type="eggNOG" id="ENOG502SPHS">
    <property type="taxonomic scope" value="Eukaryota"/>
</dbReference>
<feature type="region of interest" description="Disordered" evidence="1">
    <location>
        <begin position="332"/>
        <end position="383"/>
    </location>
</feature>
<dbReference type="EMBL" id="CH476615">
    <property type="protein sequence ID" value="EEP76602.1"/>
    <property type="molecule type" value="Genomic_DNA"/>
</dbReference>
<evidence type="ECO:0000313" key="3">
    <source>
        <dbReference type="Proteomes" id="UP000002058"/>
    </source>
</evidence>
<feature type="region of interest" description="Disordered" evidence="1">
    <location>
        <begin position="164"/>
        <end position="187"/>
    </location>
</feature>
<feature type="compositionally biased region" description="Low complexity" evidence="1">
    <location>
        <begin position="1187"/>
        <end position="1208"/>
    </location>
</feature>
<dbReference type="OrthoDB" id="5423516at2759"/>
<dbReference type="KEGG" id="ure:UREG_01451"/>
<feature type="region of interest" description="Disordered" evidence="1">
    <location>
        <begin position="486"/>
        <end position="508"/>
    </location>
</feature>
<accession>C4JI26</accession>
<dbReference type="AlphaFoldDB" id="C4JI26"/>
<feature type="compositionally biased region" description="Basic and acidic residues" evidence="1">
    <location>
        <begin position="368"/>
        <end position="383"/>
    </location>
</feature>
<evidence type="ECO:0000256" key="1">
    <source>
        <dbReference type="SAM" id="MobiDB-lite"/>
    </source>
</evidence>
<dbReference type="HOGENOM" id="CLU_259923_0_0_1"/>
<organism evidence="2 3">
    <name type="scientific">Uncinocarpus reesii (strain UAMH 1704)</name>
    <dbReference type="NCBI Taxonomy" id="336963"/>
    <lineage>
        <taxon>Eukaryota</taxon>
        <taxon>Fungi</taxon>
        <taxon>Dikarya</taxon>
        <taxon>Ascomycota</taxon>
        <taxon>Pezizomycotina</taxon>
        <taxon>Eurotiomycetes</taxon>
        <taxon>Eurotiomycetidae</taxon>
        <taxon>Onygenales</taxon>
        <taxon>Onygenaceae</taxon>
        <taxon>Uncinocarpus</taxon>
    </lineage>
</organism>
<feature type="compositionally biased region" description="Polar residues" evidence="1">
    <location>
        <begin position="164"/>
        <end position="175"/>
    </location>
</feature>
<feature type="region of interest" description="Disordered" evidence="1">
    <location>
        <begin position="575"/>
        <end position="828"/>
    </location>
</feature>
<feature type="compositionally biased region" description="Polar residues" evidence="1">
    <location>
        <begin position="1223"/>
        <end position="1237"/>
    </location>
</feature>
<reference evidence="3" key="1">
    <citation type="journal article" date="2009" name="Genome Res.">
        <title>Comparative genomic analyses of the human fungal pathogens Coccidioides and their relatives.</title>
        <authorList>
            <person name="Sharpton T.J."/>
            <person name="Stajich J.E."/>
            <person name="Rounsley S.D."/>
            <person name="Gardner M.J."/>
            <person name="Wortman J.R."/>
            <person name="Jordar V.S."/>
            <person name="Maiti R."/>
            <person name="Kodira C.D."/>
            <person name="Neafsey D.E."/>
            <person name="Zeng Q."/>
            <person name="Hung C.-Y."/>
            <person name="McMahan C."/>
            <person name="Muszewska A."/>
            <person name="Grynberg M."/>
            <person name="Mandel M.A."/>
            <person name="Kellner E.M."/>
            <person name="Barker B.M."/>
            <person name="Galgiani J.N."/>
            <person name="Orbach M.J."/>
            <person name="Kirkland T.N."/>
            <person name="Cole G.T."/>
            <person name="Henn M.R."/>
            <person name="Birren B.W."/>
            <person name="Taylor J.W."/>
        </authorList>
    </citation>
    <scope>NUCLEOTIDE SEQUENCE [LARGE SCALE GENOMIC DNA]</scope>
    <source>
        <strain evidence="3">UAMH 1704</strain>
    </source>
</reference>
<feature type="compositionally biased region" description="Polar residues" evidence="1">
    <location>
        <begin position="583"/>
        <end position="596"/>
    </location>
</feature>
<feature type="compositionally biased region" description="Basic and acidic residues" evidence="1">
    <location>
        <begin position="336"/>
        <end position="359"/>
    </location>
</feature>
<keyword evidence="3" id="KW-1185">Reference proteome</keyword>
<feature type="compositionally biased region" description="Basic and acidic residues" evidence="1">
    <location>
        <begin position="1105"/>
        <end position="1122"/>
    </location>
</feature>
<feature type="compositionally biased region" description="Gly residues" evidence="1">
    <location>
        <begin position="777"/>
        <end position="790"/>
    </location>
</feature>
<dbReference type="OMA" id="PEYLDTM"/>
<feature type="compositionally biased region" description="Polar residues" evidence="1">
    <location>
        <begin position="1123"/>
        <end position="1132"/>
    </location>
</feature>
<dbReference type="RefSeq" id="XP_002541935.1">
    <property type="nucleotide sequence ID" value="XM_002541889.1"/>
</dbReference>
<feature type="compositionally biased region" description="Polar residues" evidence="1">
    <location>
        <begin position="645"/>
        <end position="657"/>
    </location>
</feature>
<dbReference type="VEuPathDB" id="FungiDB:UREG_01451"/>
<proteinExistence type="predicted"/>
<feature type="region of interest" description="Disordered" evidence="1">
    <location>
        <begin position="204"/>
        <end position="223"/>
    </location>
</feature>
<feature type="compositionally biased region" description="Polar residues" evidence="1">
    <location>
        <begin position="690"/>
        <end position="752"/>
    </location>
</feature>
<name>C4JI26_UNCRE</name>
<dbReference type="InParanoid" id="C4JI26"/>
<dbReference type="Proteomes" id="UP000002058">
    <property type="component" value="Unassembled WGS sequence"/>
</dbReference>
<dbReference type="GeneID" id="8440705"/>